<dbReference type="RefSeq" id="WP_185118263.1">
    <property type="nucleotide sequence ID" value="NZ_JACJVQ010000003.1"/>
</dbReference>
<dbReference type="EMBL" id="JACJVQ010000003">
    <property type="protein sequence ID" value="MBB6633024.1"/>
    <property type="molecule type" value="Genomic_DNA"/>
</dbReference>
<reference evidence="1 2" key="1">
    <citation type="submission" date="2020-08" db="EMBL/GenBank/DDBJ databases">
        <title>Cohnella phylogeny.</title>
        <authorList>
            <person name="Dunlap C."/>
        </authorList>
    </citation>
    <scope>NUCLEOTIDE SEQUENCE [LARGE SCALE GENOMIC DNA]</scope>
    <source>
        <strain evidence="1 2">DSM 25241</strain>
    </source>
</reference>
<name>A0A841SM69_9BACL</name>
<gene>
    <name evidence="1" type="ORF">H7B67_02720</name>
</gene>
<dbReference type="InterPro" id="IPR046169">
    <property type="entry name" value="DUF6171"/>
</dbReference>
<sequence>MNEDCKGCSASVYLSDENIRRMVEKVSRISEMCVTDEVYERRLSRCFACPSLQYGTTCAYCGCVVQVRAKLKDKTCPAPGGEHGFWSA</sequence>
<dbReference type="Pfam" id="PF19668">
    <property type="entry name" value="DUF6171"/>
    <property type="match status" value="1"/>
</dbReference>
<organism evidence="1 2">
    <name type="scientific">Cohnella thailandensis</name>
    <dbReference type="NCBI Taxonomy" id="557557"/>
    <lineage>
        <taxon>Bacteria</taxon>
        <taxon>Bacillati</taxon>
        <taxon>Bacillota</taxon>
        <taxon>Bacilli</taxon>
        <taxon>Bacillales</taxon>
        <taxon>Paenibacillaceae</taxon>
        <taxon>Cohnella</taxon>
    </lineage>
</organism>
<protein>
    <submittedName>
        <fullName evidence="1">Uncharacterized protein</fullName>
    </submittedName>
</protein>
<dbReference type="AlphaFoldDB" id="A0A841SM69"/>
<dbReference type="Proteomes" id="UP000535838">
    <property type="component" value="Unassembled WGS sequence"/>
</dbReference>
<comment type="caution">
    <text evidence="1">The sequence shown here is derived from an EMBL/GenBank/DDBJ whole genome shotgun (WGS) entry which is preliminary data.</text>
</comment>
<keyword evidence="2" id="KW-1185">Reference proteome</keyword>
<evidence type="ECO:0000313" key="2">
    <source>
        <dbReference type="Proteomes" id="UP000535838"/>
    </source>
</evidence>
<evidence type="ECO:0000313" key="1">
    <source>
        <dbReference type="EMBL" id="MBB6633024.1"/>
    </source>
</evidence>
<accession>A0A841SM69</accession>
<proteinExistence type="predicted"/>